<protein>
    <recommendedName>
        <fullName evidence="5">acetyl-CoA C-acyltransferase</fullName>
        <ecNumber evidence="5">2.3.1.16</ecNumber>
    </recommendedName>
</protein>
<reference evidence="10 11" key="1">
    <citation type="submission" date="2015-11" db="EMBL/GenBank/DDBJ databases">
        <title>Genomic analysis of 38 Legionella species identifies large and diverse effector repertoires.</title>
        <authorList>
            <person name="Burstein D."/>
            <person name="Amaro F."/>
            <person name="Zusman T."/>
            <person name="Lifshitz Z."/>
            <person name="Cohen O."/>
            <person name="Gilbert J.A."/>
            <person name="Pupko T."/>
            <person name="Shuman H.A."/>
            <person name="Segal G."/>
        </authorList>
    </citation>
    <scope>NUCLEOTIDE SEQUENCE [LARGE SCALE GENOMIC DNA]</scope>
    <source>
        <strain evidence="10 11">SE-32A-C8</strain>
    </source>
</reference>
<dbReference type="FunFam" id="3.40.47.10:FF:000010">
    <property type="entry name" value="Acetyl-CoA acetyltransferase (Thiolase)"/>
    <property type="match status" value="1"/>
</dbReference>
<dbReference type="NCBIfam" id="TIGR01930">
    <property type="entry name" value="AcCoA-C-Actrans"/>
    <property type="match status" value="1"/>
</dbReference>
<evidence type="ECO:0000256" key="4">
    <source>
        <dbReference type="ARBA" id="ARBA00023315"/>
    </source>
</evidence>
<dbReference type="AlphaFoldDB" id="A0A0W0TRC3"/>
<organism evidence="10 11">
    <name type="scientific">Legionella erythra</name>
    <dbReference type="NCBI Taxonomy" id="448"/>
    <lineage>
        <taxon>Bacteria</taxon>
        <taxon>Pseudomonadati</taxon>
        <taxon>Pseudomonadota</taxon>
        <taxon>Gammaproteobacteria</taxon>
        <taxon>Legionellales</taxon>
        <taxon>Legionellaceae</taxon>
        <taxon>Legionella</taxon>
    </lineage>
</organism>
<dbReference type="InterPro" id="IPR016039">
    <property type="entry name" value="Thiolase-like"/>
</dbReference>
<evidence type="ECO:0000259" key="9">
    <source>
        <dbReference type="Pfam" id="PF02803"/>
    </source>
</evidence>
<dbReference type="SUPFAM" id="SSF53901">
    <property type="entry name" value="Thiolase-like"/>
    <property type="match status" value="2"/>
</dbReference>
<feature type="domain" description="Thiolase N-terminal" evidence="8">
    <location>
        <begin position="5"/>
        <end position="264"/>
    </location>
</feature>
<evidence type="ECO:0000259" key="8">
    <source>
        <dbReference type="Pfam" id="PF00108"/>
    </source>
</evidence>
<evidence type="ECO:0000256" key="1">
    <source>
        <dbReference type="ARBA" id="ARBA00005189"/>
    </source>
</evidence>
<dbReference type="InterPro" id="IPR020610">
    <property type="entry name" value="Thiolase_AS"/>
</dbReference>
<comment type="similarity">
    <text evidence="2 7">Belongs to the thiolase-like superfamily. Thiolase family.</text>
</comment>
<dbReference type="PANTHER" id="PTHR43853">
    <property type="entry name" value="3-KETOACYL-COA THIOLASE, PEROXISOMAL"/>
    <property type="match status" value="1"/>
</dbReference>
<dbReference type="InterPro" id="IPR020613">
    <property type="entry name" value="Thiolase_CS"/>
</dbReference>
<dbReference type="InterPro" id="IPR050215">
    <property type="entry name" value="Thiolase-like_sf_Thiolase"/>
</dbReference>
<dbReference type="GO" id="GO:0010124">
    <property type="term" value="P:phenylacetate catabolic process"/>
    <property type="evidence" value="ECO:0007669"/>
    <property type="project" value="TreeGrafter"/>
</dbReference>
<feature type="domain" description="Thiolase C-terminal" evidence="9">
    <location>
        <begin position="272"/>
        <end position="393"/>
    </location>
</feature>
<feature type="active site" description="Acyl-thioester intermediate" evidence="6">
    <location>
        <position position="92"/>
    </location>
</feature>
<dbReference type="PROSITE" id="PS00098">
    <property type="entry name" value="THIOLASE_1"/>
    <property type="match status" value="1"/>
</dbReference>
<dbReference type="Gene3D" id="3.40.47.10">
    <property type="match status" value="1"/>
</dbReference>
<sequence>MMTNVYIVDALRTPVGKAPRGVFKHTLPDDLLAHVIRAVKTKNSTVDWQMVGDVVIGCAMPEAEQGMNVARIASLLAGMPQSVPAMTINRFCSSGVQSIATAAASIQQGDMELALAGGVESMSMVPLGGNKYTANPAIFTNEQVAIAYGMGITAENVANRWEITREQQNEFAAESHKRAIAAQERGDFNAEIVPVEIIDRKVDLASSKVHEKKRMISQDEGPRADTSFEAIARLKPVFAAKGTVTAGNSSQTSDGAGIALLASEKALQQFNLKPIGRLMSYAVAGVAPEIMGIGPINAVPLALKKAGITLDQLDWIELNEAFAAQALAVIKTLELPQGKVNPLGGAIALGHPLGATGAIRTATLLHGLRRTQGKYGMVTMCIGTGMGAAAIFEAL</sequence>
<evidence type="ECO:0000313" key="10">
    <source>
        <dbReference type="EMBL" id="KTC98089.1"/>
    </source>
</evidence>
<dbReference type="EMBL" id="LNYA01000023">
    <property type="protein sequence ID" value="KTC98089.1"/>
    <property type="molecule type" value="Genomic_DNA"/>
</dbReference>
<dbReference type="InterPro" id="IPR002155">
    <property type="entry name" value="Thiolase"/>
</dbReference>
<dbReference type="Pfam" id="PF00108">
    <property type="entry name" value="Thiolase_N"/>
    <property type="match status" value="1"/>
</dbReference>
<dbReference type="PATRIC" id="fig|448.7.peg.1198"/>
<evidence type="ECO:0000256" key="2">
    <source>
        <dbReference type="ARBA" id="ARBA00010982"/>
    </source>
</evidence>
<proteinExistence type="inferred from homology"/>
<dbReference type="EC" id="2.3.1.16" evidence="5"/>
<dbReference type="PROSITE" id="PS00099">
    <property type="entry name" value="THIOLASE_3"/>
    <property type="match status" value="1"/>
</dbReference>
<feature type="active site" description="Proton acceptor" evidence="6">
    <location>
        <position position="381"/>
    </location>
</feature>
<evidence type="ECO:0000256" key="3">
    <source>
        <dbReference type="ARBA" id="ARBA00022679"/>
    </source>
</evidence>
<dbReference type="Pfam" id="PF02803">
    <property type="entry name" value="Thiolase_C"/>
    <property type="match status" value="1"/>
</dbReference>
<comment type="caution">
    <text evidence="10">The sequence shown here is derived from an EMBL/GenBank/DDBJ whole genome shotgun (WGS) entry which is preliminary data.</text>
</comment>
<dbReference type="NCBIfam" id="NF006553">
    <property type="entry name" value="PRK09052.1"/>
    <property type="match status" value="1"/>
</dbReference>
<dbReference type="Proteomes" id="UP000054773">
    <property type="component" value="Unassembled WGS sequence"/>
</dbReference>
<keyword evidence="3 7" id="KW-0808">Transferase</keyword>
<dbReference type="InterPro" id="IPR020616">
    <property type="entry name" value="Thiolase_N"/>
</dbReference>
<dbReference type="InterPro" id="IPR020617">
    <property type="entry name" value="Thiolase_C"/>
</dbReference>
<keyword evidence="4 7" id="KW-0012">Acyltransferase</keyword>
<dbReference type="PROSITE" id="PS00737">
    <property type="entry name" value="THIOLASE_2"/>
    <property type="match status" value="1"/>
</dbReference>
<evidence type="ECO:0000256" key="5">
    <source>
        <dbReference type="ARBA" id="ARBA00024073"/>
    </source>
</evidence>
<dbReference type="InterPro" id="IPR020615">
    <property type="entry name" value="Thiolase_acyl_enz_int_AS"/>
</dbReference>
<gene>
    <name evidence="10" type="primary">fadA</name>
    <name evidence="10" type="ORF">Lery_1143</name>
</gene>
<evidence type="ECO:0000256" key="6">
    <source>
        <dbReference type="PIRSR" id="PIRSR000429-1"/>
    </source>
</evidence>
<dbReference type="GO" id="GO:0003988">
    <property type="term" value="F:acetyl-CoA C-acyltransferase activity"/>
    <property type="evidence" value="ECO:0007669"/>
    <property type="project" value="UniProtKB-EC"/>
</dbReference>
<evidence type="ECO:0000313" key="11">
    <source>
        <dbReference type="Proteomes" id="UP000054773"/>
    </source>
</evidence>
<dbReference type="PANTHER" id="PTHR43853:SF21">
    <property type="entry name" value="STEROID 3-KETOACYL-COA THIOLASE"/>
    <property type="match status" value="1"/>
</dbReference>
<dbReference type="GO" id="GO:0005737">
    <property type="term" value="C:cytoplasm"/>
    <property type="evidence" value="ECO:0007669"/>
    <property type="project" value="UniProtKB-ARBA"/>
</dbReference>
<evidence type="ECO:0000256" key="7">
    <source>
        <dbReference type="RuleBase" id="RU003557"/>
    </source>
</evidence>
<keyword evidence="11" id="KW-1185">Reference proteome</keyword>
<dbReference type="GO" id="GO:0006635">
    <property type="term" value="P:fatty acid beta-oxidation"/>
    <property type="evidence" value="ECO:0007669"/>
    <property type="project" value="TreeGrafter"/>
</dbReference>
<dbReference type="PIRSF" id="PIRSF000429">
    <property type="entry name" value="Ac-CoA_Ac_transf"/>
    <property type="match status" value="1"/>
</dbReference>
<dbReference type="STRING" id="448.Lery_1143"/>
<feature type="active site" description="Proton acceptor" evidence="6">
    <location>
        <position position="351"/>
    </location>
</feature>
<dbReference type="CDD" id="cd00751">
    <property type="entry name" value="thiolase"/>
    <property type="match status" value="1"/>
</dbReference>
<comment type="pathway">
    <text evidence="1">Lipid metabolism.</text>
</comment>
<accession>A0A0W0TRC3</accession>
<name>A0A0W0TRC3_LEGER</name>